<dbReference type="InterPro" id="IPR036236">
    <property type="entry name" value="Znf_C2H2_sf"/>
</dbReference>
<organism evidence="9 10">
    <name type="scientific">Trichogramma kaykai</name>
    <dbReference type="NCBI Taxonomy" id="54128"/>
    <lineage>
        <taxon>Eukaryota</taxon>
        <taxon>Metazoa</taxon>
        <taxon>Ecdysozoa</taxon>
        <taxon>Arthropoda</taxon>
        <taxon>Hexapoda</taxon>
        <taxon>Insecta</taxon>
        <taxon>Pterygota</taxon>
        <taxon>Neoptera</taxon>
        <taxon>Endopterygota</taxon>
        <taxon>Hymenoptera</taxon>
        <taxon>Apocrita</taxon>
        <taxon>Proctotrupomorpha</taxon>
        <taxon>Chalcidoidea</taxon>
        <taxon>Trichogrammatidae</taxon>
        <taxon>Trichogramma</taxon>
    </lineage>
</organism>
<keyword evidence="6" id="KW-0539">Nucleus</keyword>
<evidence type="ECO:0000256" key="6">
    <source>
        <dbReference type="ARBA" id="ARBA00023242"/>
    </source>
</evidence>
<sequence>MSSESESKRQKSHIKGHIIRVHLSESFNCDICDKSFKQESRLKTHLNNIHYPSKSFKCDICNKLYSSRSALKKHTNSKHKQDVFTHGVYQILKKNRPMHTLRRSRPPVYTRPRADKIETIAGSGNIVAQELAAATRRIQAAREKSFIGPFART</sequence>
<comment type="caution">
    <text evidence="9">The sequence shown here is derived from an EMBL/GenBank/DDBJ whole genome shotgun (WGS) entry which is preliminary data.</text>
</comment>
<dbReference type="SUPFAM" id="SSF57667">
    <property type="entry name" value="beta-beta-alpha zinc fingers"/>
    <property type="match status" value="1"/>
</dbReference>
<keyword evidence="2" id="KW-0479">Metal-binding</keyword>
<evidence type="ECO:0000256" key="4">
    <source>
        <dbReference type="ARBA" id="ARBA00022771"/>
    </source>
</evidence>
<name>A0ABD2W6U7_9HYME</name>
<protein>
    <recommendedName>
        <fullName evidence="8">C2H2-type domain-containing protein</fullName>
    </recommendedName>
</protein>
<dbReference type="PANTHER" id="PTHR24394">
    <property type="entry name" value="ZINC FINGER PROTEIN"/>
    <property type="match status" value="1"/>
</dbReference>
<feature type="domain" description="C2H2-type" evidence="8">
    <location>
        <begin position="27"/>
        <end position="55"/>
    </location>
</feature>
<accession>A0ABD2W6U7</accession>
<dbReference type="GO" id="GO:0005634">
    <property type="term" value="C:nucleus"/>
    <property type="evidence" value="ECO:0007669"/>
    <property type="project" value="UniProtKB-SubCell"/>
</dbReference>
<dbReference type="GO" id="GO:0008270">
    <property type="term" value="F:zinc ion binding"/>
    <property type="evidence" value="ECO:0007669"/>
    <property type="project" value="UniProtKB-KW"/>
</dbReference>
<evidence type="ECO:0000259" key="8">
    <source>
        <dbReference type="PROSITE" id="PS50157"/>
    </source>
</evidence>
<evidence type="ECO:0000256" key="1">
    <source>
        <dbReference type="ARBA" id="ARBA00004123"/>
    </source>
</evidence>
<keyword evidence="3" id="KW-0677">Repeat</keyword>
<dbReference type="AlphaFoldDB" id="A0ABD2W6U7"/>
<dbReference type="PROSITE" id="PS50157">
    <property type="entry name" value="ZINC_FINGER_C2H2_2"/>
    <property type="match status" value="2"/>
</dbReference>
<feature type="domain" description="C2H2-type" evidence="8">
    <location>
        <begin position="56"/>
        <end position="84"/>
    </location>
</feature>
<reference evidence="9 10" key="1">
    <citation type="journal article" date="2024" name="bioRxiv">
        <title>A reference genome for Trichogramma kaykai: A tiny desert-dwelling parasitoid wasp with competing sex-ratio distorters.</title>
        <authorList>
            <person name="Culotta J."/>
            <person name="Lindsey A.R."/>
        </authorList>
    </citation>
    <scope>NUCLEOTIDE SEQUENCE [LARGE SCALE GENOMIC DNA]</scope>
    <source>
        <strain evidence="9 10">KSX58</strain>
    </source>
</reference>
<comment type="subcellular location">
    <subcellularLocation>
        <location evidence="1">Nucleus</location>
    </subcellularLocation>
</comment>
<dbReference type="EMBL" id="JBJJXI010000129">
    <property type="protein sequence ID" value="KAL3388623.1"/>
    <property type="molecule type" value="Genomic_DNA"/>
</dbReference>
<dbReference type="SMART" id="SM00355">
    <property type="entry name" value="ZnF_C2H2"/>
    <property type="match status" value="2"/>
</dbReference>
<evidence type="ECO:0000256" key="2">
    <source>
        <dbReference type="ARBA" id="ARBA00022723"/>
    </source>
</evidence>
<evidence type="ECO:0000256" key="7">
    <source>
        <dbReference type="PROSITE-ProRule" id="PRU00042"/>
    </source>
</evidence>
<gene>
    <name evidence="9" type="ORF">TKK_016335</name>
</gene>
<dbReference type="Gene3D" id="3.30.160.60">
    <property type="entry name" value="Classic Zinc Finger"/>
    <property type="match status" value="2"/>
</dbReference>
<keyword evidence="5" id="KW-0862">Zinc</keyword>
<evidence type="ECO:0000256" key="3">
    <source>
        <dbReference type="ARBA" id="ARBA00022737"/>
    </source>
</evidence>
<dbReference type="PROSITE" id="PS00028">
    <property type="entry name" value="ZINC_FINGER_C2H2_1"/>
    <property type="match status" value="2"/>
</dbReference>
<dbReference type="Proteomes" id="UP001627154">
    <property type="component" value="Unassembled WGS sequence"/>
</dbReference>
<keyword evidence="10" id="KW-1185">Reference proteome</keyword>
<dbReference type="PANTHER" id="PTHR24394:SF29">
    <property type="entry name" value="MYONEURIN"/>
    <property type="match status" value="1"/>
</dbReference>
<evidence type="ECO:0000313" key="10">
    <source>
        <dbReference type="Proteomes" id="UP001627154"/>
    </source>
</evidence>
<dbReference type="Pfam" id="PF00096">
    <property type="entry name" value="zf-C2H2"/>
    <property type="match status" value="2"/>
</dbReference>
<evidence type="ECO:0000256" key="5">
    <source>
        <dbReference type="ARBA" id="ARBA00022833"/>
    </source>
</evidence>
<proteinExistence type="predicted"/>
<dbReference type="InterPro" id="IPR013087">
    <property type="entry name" value="Znf_C2H2_type"/>
</dbReference>
<evidence type="ECO:0000313" key="9">
    <source>
        <dbReference type="EMBL" id="KAL3388623.1"/>
    </source>
</evidence>
<keyword evidence="4 7" id="KW-0863">Zinc-finger</keyword>